<keyword evidence="5" id="KW-0411">Iron-sulfur</keyword>
<evidence type="ECO:0000259" key="7">
    <source>
        <dbReference type="PROSITE" id="PS51839"/>
    </source>
</evidence>
<accession>A0A5J4J347</accession>
<evidence type="ECO:0000256" key="5">
    <source>
        <dbReference type="ARBA" id="ARBA00023014"/>
    </source>
</evidence>
<keyword evidence="3" id="KW-0479">Metal-binding</keyword>
<evidence type="ECO:0000259" key="6">
    <source>
        <dbReference type="PROSITE" id="PS51379"/>
    </source>
</evidence>
<dbReference type="Gene3D" id="3.10.20.740">
    <property type="match status" value="1"/>
</dbReference>
<sequence>MEGETIHINIDGKDYIAAAGEKIIDVINRNKIPHPQICYYPEVDPIQTCDTCIVEANGALVRAYATLVEDGMNIRRDVDRAEAARHEAMDRILANHLLYCTVCDNNNGNCIVHNTCEMMGIEHQKYPFTPKVGESGIDYSHPFYRYDPNQCIACGRCVEACQNLQVNETLSIDWEAERPRVIWDHGVPINESSCVSCGHCVTVCPCNALMEKSCLGKPDF</sequence>
<dbReference type="InterPro" id="IPR036010">
    <property type="entry name" value="2Fe-2S_ferredoxin-like_sf"/>
</dbReference>
<comment type="caution">
    <text evidence="8">The sequence shown here is derived from an EMBL/GenBank/DDBJ whole genome shotgun (WGS) entry which is preliminary data.</text>
</comment>
<dbReference type="Pfam" id="PF10588">
    <property type="entry name" value="NADH-G_4Fe-4S_3"/>
    <property type="match status" value="1"/>
</dbReference>
<gene>
    <name evidence="8" type="ORF">BpJC7_07350</name>
</gene>
<evidence type="ECO:0000256" key="2">
    <source>
        <dbReference type="ARBA" id="ARBA00022485"/>
    </source>
</evidence>
<reference evidence="8 9" key="1">
    <citation type="submission" date="2019-09" db="EMBL/GenBank/DDBJ databases">
        <title>Draft genome sequence of Bacillus sp. JC-7.</title>
        <authorList>
            <person name="Tanaka N."/>
            <person name="Shiwa Y."/>
            <person name="Fujita N."/>
            <person name="Tanasupawat S."/>
        </authorList>
    </citation>
    <scope>NUCLEOTIDE SEQUENCE [LARGE SCALE GENOMIC DNA]</scope>
    <source>
        <strain evidence="8 9">JC-7</strain>
    </source>
</reference>
<keyword evidence="9" id="KW-1185">Reference proteome</keyword>
<dbReference type="InterPro" id="IPR017896">
    <property type="entry name" value="4Fe4S_Fe-S-bd"/>
</dbReference>
<dbReference type="Pfam" id="PF12838">
    <property type="entry name" value="Fer4_7"/>
    <property type="match status" value="1"/>
</dbReference>
<dbReference type="PROSITE" id="PS51839">
    <property type="entry name" value="4FE4S_HC3"/>
    <property type="match status" value="1"/>
</dbReference>
<dbReference type="PANTHER" id="PTHR24960:SF84">
    <property type="entry name" value="HYDROGENASE SUBUNIT"/>
    <property type="match status" value="1"/>
</dbReference>
<organism evidence="8 9">
    <name type="scientific">Weizmannia acidilactici</name>
    <dbReference type="NCBI Taxonomy" id="2607726"/>
    <lineage>
        <taxon>Bacteria</taxon>
        <taxon>Bacillati</taxon>
        <taxon>Bacillota</taxon>
        <taxon>Bacilli</taxon>
        <taxon>Bacillales</taxon>
        <taxon>Bacillaceae</taxon>
        <taxon>Heyndrickxia</taxon>
    </lineage>
</organism>
<dbReference type="FunFam" id="3.10.20.740:FF:000003">
    <property type="entry name" value="Formate dehydrogenase subunit alpha"/>
    <property type="match status" value="1"/>
</dbReference>
<dbReference type="SUPFAM" id="SSF54292">
    <property type="entry name" value="2Fe-2S ferredoxin-like"/>
    <property type="match status" value="1"/>
</dbReference>
<evidence type="ECO:0000313" key="9">
    <source>
        <dbReference type="Proteomes" id="UP000391919"/>
    </source>
</evidence>
<dbReference type="InterPro" id="IPR050157">
    <property type="entry name" value="PSI_iron-sulfur_center"/>
</dbReference>
<name>A0A5J4J347_9BACI</name>
<dbReference type="InterPro" id="IPR017900">
    <property type="entry name" value="4Fe4S_Fe_S_CS"/>
</dbReference>
<comment type="function">
    <text evidence="1">Ferredoxins are iron-sulfur proteins that transfer electrons in a wide variety of metabolic reactions.</text>
</comment>
<evidence type="ECO:0000313" key="8">
    <source>
        <dbReference type="EMBL" id="GER69432.1"/>
    </source>
</evidence>
<evidence type="ECO:0000256" key="1">
    <source>
        <dbReference type="ARBA" id="ARBA00003532"/>
    </source>
</evidence>
<evidence type="ECO:0000256" key="4">
    <source>
        <dbReference type="ARBA" id="ARBA00023004"/>
    </source>
</evidence>
<feature type="domain" description="4Fe-4S ferredoxin-type" evidence="6">
    <location>
        <begin position="142"/>
        <end position="169"/>
    </location>
</feature>
<dbReference type="SUPFAM" id="SSF54862">
    <property type="entry name" value="4Fe-4S ferredoxins"/>
    <property type="match status" value="1"/>
</dbReference>
<protein>
    <submittedName>
        <fullName evidence="8">Uncharacterized protein</fullName>
    </submittedName>
</protein>
<keyword evidence="4" id="KW-0408">Iron</keyword>
<dbReference type="Proteomes" id="UP000391919">
    <property type="component" value="Unassembled WGS sequence"/>
</dbReference>
<dbReference type="EMBL" id="BKZQ01000006">
    <property type="protein sequence ID" value="GER69432.1"/>
    <property type="molecule type" value="Genomic_DNA"/>
</dbReference>
<dbReference type="GO" id="GO:0051539">
    <property type="term" value="F:4 iron, 4 sulfur cluster binding"/>
    <property type="evidence" value="ECO:0007669"/>
    <property type="project" value="UniProtKB-KW"/>
</dbReference>
<dbReference type="PROSITE" id="PS00198">
    <property type="entry name" value="4FE4S_FER_1"/>
    <property type="match status" value="1"/>
</dbReference>
<dbReference type="PROSITE" id="PS51379">
    <property type="entry name" value="4FE4S_FER_2"/>
    <property type="match status" value="2"/>
</dbReference>
<proteinExistence type="predicted"/>
<feature type="domain" description="4Fe-4S His(Cys)3-ligated-type" evidence="7">
    <location>
        <begin position="80"/>
        <end position="120"/>
    </location>
</feature>
<dbReference type="PANTHER" id="PTHR24960">
    <property type="entry name" value="PHOTOSYSTEM I IRON-SULFUR CENTER-RELATED"/>
    <property type="match status" value="1"/>
</dbReference>
<keyword evidence="2" id="KW-0004">4Fe-4S</keyword>
<dbReference type="FunFam" id="3.30.70.20:FF:000032">
    <property type="entry name" value="Formate dehydrogenase, alpha subunit"/>
    <property type="match status" value="1"/>
</dbReference>
<dbReference type="GO" id="GO:0046872">
    <property type="term" value="F:metal ion binding"/>
    <property type="evidence" value="ECO:0007669"/>
    <property type="project" value="UniProtKB-KW"/>
</dbReference>
<dbReference type="Gene3D" id="3.30.70.20">
    <property type="match status" value="1"/>
</dbReference>
<dbReference type="Pfam" id="PF13510">
    <property type="entry name" value="Fer2_4"/>
    <property type="match status" value="1"/>
</dbReference>
<feature type="domain" description="4Fe-4S ferredoxin-type" evidence="6">
    <location>
        <begin position="185"/>
        <end position="213"/>
    </location>
</feature>
<dbReference type="AlphaFoldDB" id="A0A5J4J347"/>
<dbReference type="GO" id="GO:0016491">
    <property type="term" value="F:oxidoreductase activity"/>
    <property type="evidence" value="ECO:0007669"/>
    <property type="project" value="InterPro"/>
</dbReference>
<evidence type="ECO:0000256" key="3">
    <source>
        <dbReference type="ARBA" id="ARBA00022723"/>
    </source>
</evidence>
<dbReference type="SMART" id="SM00929">
    <property type="entry name" value="NADH-G_4Fe-4S_3"/>
    <property type="match status" value="1"/>
</dbReference>
<dbReference type="InterPro" id="IPR019574">
    <property type="entry name" value="NADH_UbQ_OxRdtase_Gsu_4Fe4S-bd"/>
</dbReference>